<feature type="region of interest" description="Disordered" evidence="1">
    <location>
        <begin position="108"/>
        <end position="139"/>
    </location>
</feature>
<dbReference type="InterPro" id="IPR036388">
    <property type="entry name" value="WH-like_DNA-bd_sf"/>
</dbReference>
<dbReference type="Gene3D" id="1.10.10.10">
    <property type="entry name" value="Winged helix-like DNA-binding domain superfamily/Winged helix DNA-binding domain"/>
    <property type="match status" value="1"/>
</dbReference>
<keyword evidence="3" id="KW-1185">Reference proteome</keyword>
<sequence length="235" mass="24878">MSVQERARAHGALALPARVAVLEHLRASPRPLEARALAAATGQHVTTIRFHLDVLIKAGLVTATGERPQGRGRPRTLYAPTFGGGGAPGGAYQELADVLAAHLDTTPARRRRRAERAGADWAGRRLGSSAEAAPSPAEARRRVTGMFTEMGFDPEPASDGRVLLHDCPFGDIARAHPEVVCAAHQGLLTELLARLDPSMPAPALEPFVRPGVCMITFDEDPAAGTGAEPEEPEES</sequence>
<dbReference type="EMBL" id="JBHLZP010000003">
    <property type="protein sequence ID" value="MFB9830794.1"/>
    <property type="molecule type" value="Genomic_DNA"/>
</dbReference>
<organism evidence="2 3">
    <name type="scientific">Actinoallomurus acaciae</name>
    <dbReference type="NCBI Taxonomy" id="502577"/>
    <lineage>
        <taxon>Bacteria</taxon>
        <taxon>Bacillati</taxon>
        <taxon>Actinomycetota</taxon>
        <taxon>Actinomycetes</taxon>
        <taxon>Streptosporangiales</taxon>
        <taxon>Thermomonosporaceae</taxon>
        <taxon>Actinoallomurus</taxon>
    </lineage>
</organism>
<comment type="caution">
    <text evidence="2">The sequence shown here is derived from an EMBL/GenBank/DDBJ whole genome shotgun (WGS) entry which is preliminary data.</text>
</comment>
<feature type="compositionally biased region" description="Low complexity" evidence="1">
    <location>
        <begin position="119"/>
        <end position="137"/>
    </location>
</feature>
<dbReference type="Pfam" id="PF12840">
    <property type="entry name" value="HTH_20"/>
    <property type="match status" value="1"/>
</dbReference>
<proteinExistence type="predicted"/>
<gene>
    <name evidence="2" type="ORF">ACFFNX_01130</name>
</gene>
<dbReference type="SUPFAM" id="SSF46785">
    <property type="entry name" value="Winged helix' DNA-binding domain"/>
    <property type="match status" value="1"/>
</dbReference>
<evidence type="ECO:0000313" key="3">
    <source>
        <dbReference type="Proteomes" id="UP001589627"/>
    </source>
</evidence>
<accession>A0ABV5Y9G4</accession>
<reference evidence="2 3" key="1">
    <citation type="submission" date="2024-09" db="EMBL/GenBank/DDBJ databases">
        <authorList>
            <person name="Sun Q."/>
            <person name="Mori K."/>
        </authorList>
    </citation>
    <scope>NUCLEOTIDE SEQUENCE [LARGE SCALE GENOMIC DNA]</scope>
    <source>
        <strain evidence="2 3">TBRC 0563</strain>
    </source>
</reference>
<evidence type="ECO:0000256" key="1">
    <source>
        <dbReference type="SAM" id="MobiDB-lite"/>
    </source>
</evidence>
<dbReference type="Proteomes" id="UP001589627">
    <property type="component" value="Unassembled WGS sequence"/>
</dbReference>
<evidence type="ECO:0000313" key="2">
    <source>
        <dbReference type="EMBL" id="MFB9830794.1"/>
    </source>
</evidence>
<dbReference type="RefSeq" id="WP_378193601.1">
    <property type="nucleotide sequence ID" value="NZ_JBHLZP010000003.1"/>
</dbReference>
<dbReference type="InterPro" id="IPR011991">
    <property type="entry name" value="ArsR-like_HTH"/>
</dbReference>
<dbReference type="InterPro" id="IPR036390">
    <property type="entry name" value="WH_DNA-bd_sf"/>
</dbReference>
<dbReference type="CDD" id="cd00090">
    <property type="entry name" value="HTH_ARSR"/>
    <property type="match status" value="1"/>
</dbReference>
<protein>
    <submittedName>
        <fullName evidence="2">Helix-turn-helix transcriptional regulator</fullName>
    </submittedName>
</protein>
<name>A0ABV5Y9G4_9ACTN</name>